<feature type="domain" description="Peptidoglycan hydrolase PcsB coiled-coil" evidence="4">
    <location>
        <begin position="98"/>
        <end position="169"/>
    </location>
</feature>
<feature type="domain" description="M23ase beta-sheet core" evidence="3">
    <location>
        <begin position="279"/>
        <end position="374"/>
    </location>
</feature>
<dbReference type="InterPro" id="IPR057309">
    <property type="entry name" value="PcsB_CC"/>
</dbReference>
<evidence type="ECO:0000256" key="2">
    <source>
        <dbReference type="SAM" id="Coils"/>
    </source>
</evidence>
<evidence type="ECO:0000259" key="4">
    <source>
        <dbReference type="Pfam" id="PF24568"/>
    </source>
</evidence>
<dbReference type="SUPFAM" id="SSF51261">
    <property type="entry name" value="Duplicated hybrid motif"/>
    <property type="match status" value="1"/>
</dbReference>
<gene>
    <name evidence="5" type="primary">envC_9</name>
    <name evidence="5" type="ORF">SDC9_79031</name>
</gene>
<keyword evidence="5" id="KW-0378">Hydrolase</keyword>
<evidence type="ECO:0000259" key="3">
    <source>
        <dbReference type="Pfam" id="PF01551"/>
    </source>
</evidence>
<proteinExistence type="predicted"/>
<dbReference type="CDD" id="cd12797">
    <property type="entry name" value="M23_peptidase"/>
    <property type="match status" value="1"/>
</dbReference>
<dbReference type="PANTHER" id="PTHR21666">
    <property type="entry name" value="PEPTIDASE-RELATED"/>
    <property type="match status" value="1"/>
</dbReference>
<dbReference type="AlphaFoldDB" id="A0A644YVW5"/>
<sequence>MRNNRWVAWLVVCSLIVMHPWVIADEIDDYKSALDAANAQKQDLYGKIIWAEHQTDSILYELSVVDWELDWTENELNYLAGQKDVAMQNIAAGNIQLDELNQLIHAQDQVSKQRLRSLYENGSISYLEVFFGSSSFSEFLTQFEQITQLFQKDIEILEQQRKLKSELEAANLQLENNLAYLGSLEYQAQVREDELSSKREERSQLMNNILSQKESWQRAYDEFERQAVALEATIRDLQKQNQGPSYGTGIYVWPVPSTHYTTDEYGWRDDPFGGYNTNFHGGLDIAGYYGADIKAVDAGTVIYAGWNSGGYGNLVMIDHGNGIVTLYGHCSELYVEVWDVVDRGDIIASVGSTGWSTGPHLHIEFRVNGERVNPRDYIGW</sequence>
<dbReference type="Gene3D" id="2.70.70.10">
    <property type="entry name" value="Glucose Permease (Domain IIA)"/>
    <property type="match status" value="1"/>
</dbReference>
<dbReference type="InterPro" id="IPR011055">
    <property type="entry name" value="Dup_hybrid_motif"/>
</dbReference>
<comment type="caution">
    <text evidence="5">The sequence shown here is derived from an EMBL/GenBank/DDBJ whole genome shotgun (WGS) entry which is preliminary data.</text>
</comment>
<dbReference type="GO" id="GO:0004222">
    <property type="term" value="F:metalloendopeptidase activity"/>
    <property type="evidence" value="ECO:0007669"/>
    <property type="project" value="TreeGrafter"/>
</dbReference>
<dbReference type="Gene3D" id="6.10.250.3150">
    <property type="match status" value="1"/>
</dbReference>
<keyword evidence="1" id="KW-0732">Signal</keyword>
<accession>A0A644YVW5</accession>
<evidence type="ECO:0000313" key="5">
    <source>
        <dbReference type="EMBL" id="MPM32469.1"/>
    </source>
</evidence>
<dbReference type="Pfam" id="PF01551">
    <property type="entry name" value="Peptidase_M23"/>
    <property type="match status" value="1"/>
</dbReference>
<dbReference type="InterPro" id="IPR016047">
    <property type="entry name" value="M23ase_b-sheet_dom"/>
</dbReference>
<dbReference type="PANTHER" id="PTHR21666:SF270">
    <property type="entry name" value="MUREIN HYDROLASE ACTIVATOR ENVC"/>
    <property type="match status" value="1"/>
</dbReference>
<evidence type="ECO:0000256" key="1">
    <source>
        <dbReference type="ARBA" id="ARBA00022729"/>
    </source>
</evidence>
<organism evidence="5">
    <name type="scientific">bioreactor metagenome</name>
    <dbReference type="NCBI Taxonomy" id="1076179"/>
    <lineage>
        <taxon>unclassified sequences</taxon>
        <taxon>metagenomes</taxon>
        <taxon>ecological metagenomes</taxon>
    </lineage>
</organism>
<protein>
    <submittedName>
        <fullName evidence="5">Murein hydrolase activator EnvC</fullName>
    </submittedName>
</protein>
<dbReference type="Pfam" id="PF24568">
    <property type="entry name" value="CC_PcsB"/>
    <property type="match status" value="1"/>
</dbReference>
<dbReference type="InterPro" id="IPR050570">
    <property type="entry name" value="Cell_wall_metabolism_enzyme"/>
</dbReference>
<feature type="coiled-coil region" evidence="2">
    <location>
        <begin position="206"/>
        <end position="240"/>
    </location>
</feature>
<keyword evidence="2" id="KW-0175">Coiled coil</keyword>
<reference evidence="5" key="1">
    <citation type="submission" date="2019-08" db="EMBL/GenBank/DDBJ databases">
        <authorList>
            <person name="Kucharzyk K."/>
            <person name="Murdoch R.W."/>
            <person name="Higgins S."/>
            <person name="Loffler F."/>
        </authorList>
    </citation>
    <scope>NUCLEOTIDE SEQUENCE</scope>
</reference>
<dbReference type="EMBL" id="VSSQ01006369">
    <property type="protein sequence ID" value="MPM32469.1"/>
    <property type="molecule type" value="Genomic_DNA"/>
</dbReference>
<name>A0A644YVW5_9ZZZZ</name>